<proteinExistence type="inferred from homology"/>
<comment type="catalytic activity">
    <reaction evidence="4 5">
        <text>L-cysteine + L-glutamate + ATP = gamma-L-glutamyl-L-cysteine + ADP + phosphate + H(+)</text>
        <dbReference type="Rhea" id="RHEA:13285"/>
        <dbReference type="ChEBI" id="CHEBI:15378"/>
        <dbReference type="ChEBI" id="CHEBI:29985"/>
        <dbReference type="ChEBI" id="CHEBI:30616"/>
        <dbReference type="ChEBI" id="CHEBI:35235"/>
        <dbReference type="ChEBI" id="CHEBI:43474"/>
        <dbReference type="ChEBI" id="CHEBI:58173"/>
        <dbReference type="ChEBI" id="CHEBI:456216"/>
        <dbReference type="EC" id="6.3.2.2"/>
    </reaction>
</comment>
<dbReference type="InterPro" id="IPR050141">
    <property type="entry name" value="GCL_type2/YbdK_subfam"/>
</dbReference>
<dbReference type="HAMAP" id="MF_01609">
    <property type="entry name" value="Glu_cys_ligase_2"/>
    <property type="match status" value="1"/>
</dbReference>
<keyword evidence="2 5" id="KW-0547">Nucleotide-binding</keyword>
<keyword evidence="3 5" id="KW-0067">ATP-binding</keyword>
<dbReference type="OrthoDB" id="9769628at2"/>
<dbReference type="PANTHER" id="PTHR36510:SF1">
    <property type="entry name" value="GLUTAMATE--CYSTEINE LIGASE 2-RELATED"/>
    <property type="match status" value="1"/>
</dbReference>
<dbReference type="NCBIfam" id="TIGR02050">
    <property type="entry name" value="gshA_cyan_rel"/>
    <property type="match status" value="1"/>
</dbReference>
<dbReference type="SUPFAM" id="SSF55931">
    <property type="entry name" value="Glutamine synthetase/guanido kinase"/>
    <property type="match status" value="1"/>
</dbReference>
<dbReference type="EC" id="6.3.2.2" evidence="5"/>
<protein>
    <recommendedName>
        <fullName evidence="5">Putative glutamate--cysteine ligase 2</fullName>
        <ecNumber evidence="5">6.3.2.2</ecNumber>
    </recommendedName>
    <alternativeName>
        <fullName evidence="5">Gamma-glutamylcysteine synthetase 2</fullName>
        <shortName evidence="5">GCS 2</shortName>
        <shortName evidence="5">Gamma-GCS 2</shortName>
    </alternativeName>
</protein>
<evidence type="ECO:0000256" key="3">
    <source>
        <dbReference type="ARBA" id="ARBA00022840"/>
    </source>
</evidence>
<name>A0A5B0ENC9_9MICC</name>
<evidence type="ECO:0000313" key="7">
    <source>
        <dbReference type="EMBL" id="KAA0978769.1"/>
    </source>
</evidence>
<dbReference type="Gene3D" id="3.30.590.20">
    <property type="match status" value="1"/>
</dbReference>
<reference evidence="7 8" key="1">
    <citation type="submission" date="2019-07" db="EMBL/GenBank/DDBJ databases">
        <title>Analysis of the biochemical properties, biological activity and biotechnological potential of siderophores and biosurfactants produced by Antarctic psychrotolerant bacteria.</title>
        <authorList>
            <person name="Styczynski M."/>
            <person name="Krucon T."/>
            <person name="Decewicz P."/>
            <person name="Dziewit L."/>
        </authorList>
    </citation>
    <scope>NUCLEOTIDE SEQUENCE [LARGE SCALE GENOMIC DNA]</scope>
    <source>
        <strain evidence="7 8">ANT_H27</strain>
    </source>
</reference>
<keyword evidence="1 5" id="KW-0436">Ligase</keyword>
<comment type="caution">
    <text evidence="7">The sequence shown here is derived from an EMBL/GenBank/DDBJ whole genome shotgun (WGS) entry which is preliminary data.</text>
</comment>
<dbReference type="GO" id="GO:0005524">
    <property type="term" value="F:ATP binding"/>
    <property type="evidence" value="ECO:0007669"/>
    <property type="project" value="UniProtKB-KW"/>
</dbReference>
<dbReference type="Pfam" id="PF04107">
    <property type="entry name" value="GCS2"/>
    <property type="match status" value="1"/>
</dbReference>
<evidence type="ECO:0000313" key="8">
    <source>
        <dbReference type="Proteomes" id="UP000323856"/>
    </source>
</evidence>
<dbReference type="GO" id="GO:0004357">
    <property type="term" value="F:glutamate-cysteine ligase activity"/>
    <property type="evidence" value="ECO:0007669"/>
    <property type="project" value="UniProtKB-EC"/>
</dbReference>
<sequence>MGVEEELLLIDAATGALAPVADSLVAAWETSAGSAGGPGPAGAMTRELKQEQLELVSAPFAEAQELLGALVRGRLNADRLAGTFGARTVALGTYPLRSSSSLVHSERYLAMSRRYGITLKEQLTCGFHIHVSVESEEEAVAVIDRIRIWLPLLLALGANSPYWQGADSGYSSYRYQVWRRWPTAGPTDIFSSAAAYRAHVEALLHCEVLLDPAMVYFDARVSAAHPTVEIRVADVCLDAEDAAAIAALVRALVETAARQWAAGHPAPSCPTEVLRLASWKASSAGVHGPLLHPLENPPCGYAEAVAALLVHARAALEDYGDLDLVREALKRIGMAGTGADAQRRSLRRSGNLREVLFDAVQRTHLYSLPECAAEAQPAAGEPDTPLNGAGQGP</sequence>
<gene>
    <name evidence="7" type="ORF">FQ154_04845</name>
</gene>
<dbReference type="Proteomes" id="UP000323856">
    <property type="component" value="Unassembled WGS sequence"/>
</dbReference>
<evidence type="ECO:0000256" key="6">
    <source>
        <dbReference type="SAM" id="MobiDB-lite"/>
    </source>
</evidence>
<dbReference type="InterPro" id="IPR006336">
    <property type="entry name" value="GCS2"/>
</dbReference>
<dbReference type="InterPro" id="IPR014746">
    <property type="entry name" value="Gln_synth/guanido_kin_cat_dom"/>
</dbReference>
<evidence type="ECO:0000256" key="2">
    <source>
        <dbReference type="ARBA" id="ARBA00022741"/>
    </source>
</evidence>
<accession>A0A5B0ENC9</accession>
<comment type="similarity">
    <text evidence="5">Belongs to the glutamate--cysteine ligase type 2 family. YbdK subfamily.</text>
</comment>
<evidence type="ECO:0000256" key="5">
    <source>
        <dbReference type="HAMAP-Rule" id="MF_01609"/>
    </source>
</evidence>
<evidence type="ECO:0000256" key="1">
    <source>
        <dbReference type="ARBA" id="ARBA00022598"/>
    </source>
</evidence>
<dbReference type="PANTHER" id="PTHR36510">
    <property type="entry name" value="GLUTAMATE--CYSTEINE LIGASE 2-RELATED"/>
    <property type="match status" value="1"/>
</dbReference>
<dbReference type="EMBL" id="VOBL01000004">
    <property type="protein sequence ID" value="KAA0978769.1"/>
    <property type="molecule type" value="Genomic_DNA"/>
</dbReference>
<comment type="function">
    <text evidence="5">ATP-dependent carboxylate-amine ligase which exhibits weak glutamate--cysteine ligase activity.</text>
</comment>
<evidence type="ECO:0000256" key="4">
    <source>
        <dbReference type="ARBA" id="ARBA00048819"/>
    </source>
</evidence>
<dbReference type="AlphaFoldDB" id="A0A5B0ENC9"/>
<dbReference type="GO" id="GO:0042398">
    <property type="term" value="P:modified amino acid biosynthetic process"/>
    <property type="evidence" value="ECO:0007669"/>
    <property type="project" value="InterPro"/>
</dbReference>
<organism evidence="7 8">
    <name type="scientific">Paeniglutamicibacter gangotriensis</name>
    <dbReference type="NCBI Taxonomy" id="254787"/>
    <lineage>
        <taxon>Bacteria</taxon>
        <taxon>Bacillati</taxon>
        <taxon>Actinomycetota</taxon>
        <taxon>Actinomycetes</taxon>
        <taxon>Micrococcales</taxon>
        <taxon>Micrococcaceae</taxon>
        <taxon>Paeniglutamicibacter</taxon>
    </lineage>
</organism>
<dbReference type="InterPro" id="IPR011793">
    <property type="entry name" value="YbdK"/>
</dbReference>
<dbReference type="NCBIfam" id="NF010041">
    <property type="entry name" value="PRK13517.1-1"/>
    <property type="match status" value="1"/>
</dbReference>
<feature type="region of interest" description="Disordered" evidence="6">
    <location>
        <begin position="373"/>
        <end position="393"/>
    </location>
</feature>